<dbReference type="Proteomes" id="UP000014760">
    <property type="component" value="Unassembled WGS sequence"/>
</dbReference>
<sequence length="257" mass="28254">MASDSLVTTAPPTLTAEPFALGPAPTIWGLSVEHFAYIFLIIGGTAPVLFIVVTVITMKCYSWRRRRRFVRYATEYRAAQEAWQSERKQYANQRNGLKRPPPRPPPPPPPSIPSQDTERTYVASTSNPNVYFKDSNGVSTNDVTLTVPARSGASSPNLTQITDISQEHPHIRSTSPIAEIGKEEANALAAFDRIYENLDVSVTTEDSCDSSPPSNISPRGGRQAAAMKSVAQNPFNAETSQHHFVNPAFEPDFLHES</sequence>
<evidence type="ECO:0000313" key="3">
    <source>
        <dbReference type="EMBL" id="ELT94738.1"/>
    </source>
</evidence>
<organism evidence="3">
    <name type="scientific">Capitella teleta</name>
    <name type="common">Polychaete worm</name>
    <dbReference type="NCBI Taxonomy" id="283909"/>
    <lineage>
        <taxon>Eukaryota</taxon>
        <taxon>Metazoa</taxon>
        <taxon>Spiralia</taxon>
        <taxon>Lophotrochozoa</taxon>
        <taxon>Annelida</taxon>
        <taxon>Polychaeta</taxon>
        <taxon>Sedentaria</taxon>
        <taxon>Scolecida</taxon>
        <taxon>Capitellidae</taxon>
        <taxon>Capitella</taxon>
    </lineage>
</organism>
<keyword evidence="2" id="KW-0812">Transmembrane</keyword>
<protein>
    <submittedName>
        <fullName evidence="3 4">Uncharacterized protein</fullName>
    </submittedName>
</protein>
<dbReference type="EMBL" id="AMQN01012155">
    <property type="status" value="NOT_ANNOTATED_CDS"/>
    <property type="molecule type" value="Genomic_DNA"/>
</dbReference>
<dbReference type="EnsemblMetazoa" id="CapteT207997">
    <property type="protein sequence ID" value="CapteP207997"/>
    <property type="gene ID" value="CapteG207997"/>
</dbReference>
<keyword evidence="2" id="KW-0472">Membrane</keyword>
<keyword evidence="2" id="KW-1133">Transmembrane helix</keyword>
<feature type="compositionally biased region" description="Polar residues" evidence="1">
    <location>
        <begin position="204"/>
        <end position="217"/>
    </location>
</feature>
<evidence type="ECO:0000313" key="5">
    <source>
        <dbReference type="Proteomes" id="UP000014760"/>
    </source>
</evidence>
<reference evidence="5" key="1">
    <citation type="submission" date="2012-12" db="EMBL/GenBank/DDBJ databases">
        <authorList>
            <person name="Hellsten U."/>
            <person name="Grimwood J."/>
            <person name="Chapman J.A."/>
            <person name="Shapiro H."/>
            <person name="Aerts A."/>
            <person name="Otillar R.P."/>
            <person name="Terry A.Y."/>
            <person name="Boore J.L."/>
            <person name="Simakov O."/>
            <person name="Marletaz F."/>
            <person name="Cho S.-J."/>
            <person name="Edsinger-Gonzales E."/>
            <person name="Havlak P."/>
            <person name="Kuo D.-H."/>
            <person name="Larsson T."/>
            <person name="Lv J."/>
            <person name="Arendt D."/>
            <person name="Savage R."/>
            <person name="Osoegawa K."/>
            <person name="de Jong P."/>
            <person name="Lindberg D.R."/>
            <person name="Seaver E.C."/>
            <person name="Weisblat D.A."/>
            <person name="Putnam N.H."/>
            <person name="Grigoriev I.V."/>
            <person name="Rokhsar D.S."/>
        </authorList>
    </citation>
    <scope>NUCLEOTIDE SEQUENCE</scope>
    <source>
        <strain evidence="5">I ESC-2004</strain>
    </source>
</reference>
<evidence type="ECO:0000256" key="2">
    <source>
        <dbReference type="SAM" id="Phobius"/>
    </source>
</evidence>
<feature type="region of interest" description="Disordered" evidence="1">
    <location>
        <begin position="87"/>
        <end position="120"/>
    </location>
</feature>
<feature type="compositionally biased region" description="Pro residues" evidence="1">
    <location>
        <begin position="102"/>
        <end position="112"/>
    </location>
</feature>
<name>R7TLN4_CAPTE</name>
<keyword evidence="5" id="KW-1185">Reference proteome</keyword>
<dbReference type="AlphaFoldDB" id="R7TLN4"/>
<feature type="region of interest" description="Disordered" evidence="1">
    <location>
        <begin position="204"/>
        <end position="257"/>
    </location>
</feature>
<evidence type="ECO:0000256" key="1">
    <source>
        <dbReference type="SAM" id="MobiDB-lite"/>
    </source>
</evidence>
<reference evidence="3 5" key="2">
    <citation type="journal article" date="2013" name="Nature">
        <title>Insights into bilaterian evolution from three spiralian genomes.</title>
        <authorList>
            <person name="Simakov O."/>
            <person name="Marletaz F."/>
            <person name="Cho S.J."/>
            <person name="Edsinger-Gonzales E."/>
            <person name="Havlak P."/>
            <person name="Hellsten U."/>
            <person name="Kuo D.H."/>
            <person name="Larsson T."/>
            <person name="Lv J."/>
            <person name="Arendt D."/>
            <person name="Savage R."/>
            <person name="Osoegawa K."/>
            <person name="de Jong P."/>
            <person name="Grimwood J."/>
            <person name="Chapman J.A."/>
            <person name="Shapiro H."/>
            <person name="Aerts A."/>
            <person name="Otillar R.P."/>
            <person name="Terry A.Y."/>
            <person name="Boore J.L."/>
            <person name="Grigoriev I.V."/>
            <person name="Lindberg D.R."/>
            <person name="Seaver E.C."/>
            <person name="Weisblat D.A."/>
            <person name="Putnam N.H."/>
            <person name="Rokhsar D.S."/>
        </authorList>
    </citation>
    <scope>NUCLEOTIDE SEQUENCE</scope>
    <source>
        <strain evidence="3 5">I ESC-2004</strain>
    </source>
</reference>
<dbReference type="EMBL" id="KB309336">
    <property type="protein sequence ID" value="ELT94738.1"/>
    <property type="molecule type" value="Genomic_DNA"/>
</dbReference>
<accession>R7TLN4</accession>
<dbReference type="HOGENOM" id="CLU_1082770_0_0_1"/>
<evidence type="ECO:0000313" key="4">
    <source>
        <dbReference type="EnsemblMetazoa" id="CapteP207997"/>
    </source>
</evidence>
<reference evidence="4" key="3">
    <citation type="submission" date="2015-06" db="UniProtKB">
        <authorList>
            <consortium name="EnsemblMetazoa"/>
        </authorList>
    </citation>
    <scope>IDENTIFICATION</scope>
</reference>
<feature type="compositionally biased region" description="Polar residues" evidence="1">
    <location>
        <begin position="230"/>
        <end position="243"/>
    </location>
</feature>
<gene>
    <name evidence="3" type="ORF">CAPTEDRAFT_207997</name>
</gene>
<feature type="transmembrane region" description="Helical" evidence="2">
    <location>
        <begin position="35"/>
        <end position="58"/>
    </location>
</feature>
<proteinExistence type="predicted"/>